<evidence type="ECO:0000259" key="1">
    <source>
        <dbReference type="Pfam" id="PF09362"/>
    </source>
</evidence>
<name>A0AAD5X3H6_9FUNG</name>
<sequence length="264" mass="29488">MTRTSLDFEIAPAVYYKFNTSHLCPGKCARIRAFPPGLQMIAGSPDFTRRGQSAPQSVTYKCVGNPGLDPYSFEDWSFYKRVKCPGGIRAELTFPQCWDGKNLAPYFVVGKDGKTVKKSHVAYSGGSGCPKEYPVKILQLFYEFLFYTDEFWEGSRPPHLVWATGDETGFGFHGDFLAGWDEKVLQQAIDQCDFTESHPYTGINSCPPLQPHLSFPPGATELQNMAAMAKIKRCNMRVSPPRETVQGTISYLRGSPQKYGHGKV</sequence>
<feature type="domain" description="DUF1996" evidence="1">
    <location>
        <begin position="13"/>
        <end position="180"/>
    </location>
</feature>
<dbReference type="PANTHER" id="PTHR43662:SF3">
    <property type="entry name" value="DOMAIN PROTEIN, PUTATIVE (AFU_ORTHOLOGUE AFUA_6G11970)-RELATED"/>
    <property type="match status" value="1"/>
</dbReference>
<keyword evidence="3" id="KW-1185">Reference proteome</keyword>
<dbReference type="Proteomes" id="UP001212841">
    <property type="component" value="Unassembled WGS sequence"/>
</dbReference>
<organism evidence="2 3">
    <name type="scientific">Rhizophlyctis rosea</name>
    <dbReference type="NCBI Taxonomy" id="64517"/>
    <lineage>
        <taxon>Eukaryota</taxon>
        <taxon>Fungi</taxon>
        <taxon>Fungi incertae sedis</taxon>
        <taxon>Chytridiomycota</taxon>
        <taxon>Chytridiomycota incertae sedis</taxon>
        <taxon>Chytridiomycetes</taxon>
        <taxon>Rhizophlyctidales</taxon>
        <taxon>Rhizophlyctidaceae</taxon>
        <taxon>Rhizophlyctis</taxon>
    </lineage>
</organism>
<evidence type="ECO:0000313" key="3">
    <source>
        <dbReference type="Proteomes" id="UP001212841"/>
    </source>
</evidence>
<evidence type="ECO:0000313" key="2">
    <source>
        <dbReference type="EMBL" id="KAJ3054597.1"/>
    </source>
</evidence>
<gene>
    <name evidence="2" type="ORF">HK097_001325</name>
</gene>
<reference evidence="2" key="1">
    <citation type="submission" date="2020-05" db="EMBL/GenBank/DDBJ databases">
        <title>Phylogenomic resolution of chytrid fungi.</title>
        <authorList>
            <person name="Stajich J.E."/>
            <person name="Amses K."/>
            <person name="Simmons R."/>
            <person name="Seto K."/>
            <person name="Myers J."/>
            <person name="Bonds A."/>
            <person name="Quandt C.A."/>
            <person name="Barry K."/>
            <person name="Liu P."/>
            <person name="Grigoriev I."/>
            <person name="Longcore J.E."/>
            <person name="James T.Y."/>
        </authorList>
    </citation>
    <scope>NUCLEOTIDE SEQUENCE</scope>
    <source>
        <strain evidence="2">JEL0318</strain>
    </source>
</reference>
<dbReference type="PANTHER" id="PTHR43662">
    <property type="match status" value="1"/>
</dbReference>
<dbReference type="EMBL" id="JADGJD010000126">
    <property type="protein sequence ID" value="KAJ3054597.1"/>
    <property type="molecule type" value="Genomic_DNA"/>
</dbReference>
<dbReference type="AlphaFoldDB" id="A0AAD5X3H6"/>
<dbReference type="InterPro" id="IPR018535">
    <property type="entry name" value="DUF1996"/>
</dbReference>
<accession>A0AAD5X3H6</accession>
<dbReference type="Pfam" id="PF09362">
    <property type="entry name" value="DUF1996"/>
    <property type="match status" value="1"/>
</dbReference>
<proteinExistence type="predicted"/>
<comment type="caution">
    <text evidence="2">The sequence shown here is derived from an EMBL/GenBank/DDBJ whole genome shotgun (WGS) entry which is preliminary data.</text>
</comment>
<protein>
    <recommendedName>
        <fullName evidence="1">DUF1996 domain-containing protein</fullName>
    </recommendedName>
</protein>